<dbReference type="Gene3D" id="1.10.630.10">
    <property type="entry name" value="Cytochrome P450"/>
    <property type="match status" value="1"/>
</dbReference>
<gene>
    <name evidence="9" type="ORF">FE257_004256</name>
</gene>
<keyword evidence="10" id="KW-1185">Reference proteome</keyword>
<accession>A0AAD4GW77</accession>
<comment type="caution">
    <text evidence="9">The sequence shown here is derived from an EMBL/GenBank/DDBJ whole genome shotgun (WGS) entry which is preliminary data.</text>
</comment>
<comment type="cofactor">
    <cofactor evidence="1 7">
        <name>heme</name>
        <dbReference type="ChEBI" id="CHEBI:30413"/>
    </cofactor>
</comment>
<evidence type="ECO:0008006" key="11">
    <source>
        <dbReference type="Google" id="ProtNLM"/>
    </source>
</evidence>
<dbReference type="InterPro" id="IPR036396">
    <property type="entry name" value="Cyt_P450_sf"/>
</dbReference>
<dbReference type="InterPro" id="IPR017972">
    <property type="entry name" value="Cyt_P450_CS"/>
</dbReference>
<sequence length="526" mass="59307">MPASMTVQLLMGLPGCLLVALLWKYFWASRRPANFPPGPPTRPFLGNLHQLPQSQAFLKFHEWSQTYGSIVGLKLGPQNVVILNGWKPVRDLLDKRGAIYSSRPDNHVGNDLICPDETHILLAPYGPGWRILRKTVQALLNVRAVDAMFPIQNAEASQTMHQLLHDPEGYYDHIRRYSTAVILSSVFGQRGKDFNSPKVRALYHAQEQFTSILAPGATPPVDAFPWLRYLPKSLAGWKEKAQTIRAEQRELYFSLMEETKARVANGAVTGCFMEEVLKDQEKAGLDDEHVAYLGGILMEAGSDTTASTLLSYLLGIISNPAALETARNELDGVCGTERSPTFDDLDKLPYLRACMIETLRWRPVAPGGIPHLLIQDDHYEGYHLPKGTIVFANAWSIHREQEEYSAGDDFRPERFLNNQFGAQGAEDQANDHRRATYSFGAGRRVCPGQRLAENLLMLNMAKITWGFDISGDRREIDWDVKTGYTDGFVFSPKRFPVNITARSDVHRDIFEREFEAQRVVLEKYGD</sequence>
<dbReference type="EMBL" id="VCAU01000019">
    <property type="protein sequence ID" value="KAF9891400.1"/>
    <property type="molecule type" value="Genomic_DNA"/>
</dbReference>
<keyword evidence="7 8" id="KW-0349">Heme</keyword>
<dbReference type="GO" id="GO:0020037">
    <property type="term" value="F:heme binding"/>
    <property type="evidence" value="ECO:0007669"/>
    <property type="project" value="InterPro"/>
</dbReference>
<dbReference type="PANTHER" id="PTHR46300">
    <property type="entry name" value="P450, PUTATIVE (EUROFUNG)-RELATED-RELATED"/>
    <property type="match status" value="1"/>
</dbReference>
<dbReference type="PROSITE" id="PS00086">
    <property type="entry name" value="CYTOCHROME_P450"/>
    <property type="match status" value="1"/>
</dbReference>
<evidence type="ECO:0000256" key="2">
    <source>
        <dbReference type="ARBA" id="ARBA00010617"/>
    </source>
</evidence>
<comment type="similarity">
    <text evidence="2 8">Belongs to the cytochrome P450 family.</text>
</comment>
<dbReference type="GO" id="GO:0016705">
    <property type="term" value="F:oxidoreductase activity, acting on paired donors, with incorporation or reduction of molecular oxygen"/>
    <property type="evidence" value="ECO:0007669"/>
    <property type="project" value="InterPro"/>
</dbReference>
<dbReference type="InterPro" id="IPR002401">
    <property type="entry name" value="Cyt_P450_E_grp-I"/>
</dbReference>
<evidence type="ECO:0000256" key="4">
    <source>
        <dbReference type="ARBA" id="ARBA00023002"/>
    </source>
</evidence>
<protein>
    <recommendedName>
        <fullName evidence="11">Cytochrome P450</fullName>
    </recommendedName>
</protein>
<evidence type="ECO:0000256" key="8">
    <source>
        <dbReference type="RuleBase" id="RU000461"/>
    </source>
</evidence>
<name>A0AAD4GW77_ASPNN</name>
<reference evidence="9" key="2">
    <citation type="submission" date="2020-02" db="EMBL/GenBank/DDBJ databases">
        <authorList>
            <person name="Gilchrist C.L.M."/>
            <person name="Chooi Y.-H."/>
        </authorList>
    </citation>
    <scope>NUCLEOTIDE SEQUENCE</scope>
    <source>
        <strain evidence="9">MST-FP2251</strain>
    </source>
</reference>
<evidence type="ECO:0000256" key="1">
    <source>
        <dbReference type="ARBA" id="ARBA00001971"/>
    </source>
</evidence>
<feature type="binding site" description="axial binding residue" evidence="7">
    <location>
        <position position="446"/>
    </location>
    <ligand>
        <name>heme</name>
        <dbReference type="ChEBI" id="CHEBI:30413"/>
    </ligand>
    <ligandPart>
        <name>Fe</name>
        <dbReference type="ChEBI" id="CHEBI:18248"/>
    </ligandPart>
</feature>
<organism evidence="9 10">
    <name type="scientific">Aspergillus nanangensis</name>
    <dbReference type="NCBI Taxonomy" id="2582783"/>
    <lineage>
        <taxon>Eukaryota</taxon>
        <taxon>Fungi</taxon>
        <taxon>Dikarya</taxon>
        <taxon>Ascomycota</taxon>
        <taxon>Pezizomycotina</taxon>
        <taxon>Eurotiomycetes</taxon>
        <taxon>Eurotiomycetidae</taxon>
        <taxon>Eurotiales</taxon>
        <taxon>Aspergillaceae</taxon>
        <taxon>Aspergillus</taxon>
        <taxon>Aspergillus subgen. Circumdati</taxon>
    </lineage>
</organism>
<proteinExistence type="inferred from homology"/>
<evidence type="ECO:0000256" key="3">
    <source>
        <dbReference type="ARBA" id="ARBA00022723"/>
    </source>
</evidence>
<keyword evidence="3 7" id="KW-0479">Metal-binding</keyword>
<dbReference type="PRINTS" id="PR00463">
    <property type="entry name" value="EP450I"/>
</dbReference>
<keyword evidence="5 7" id="KW-0408">Iron</keyword>
<dbReference type="AlphaFoldDB" id="A0AAD4GW77"/>
<dbReference type="GO" id="GO:0004497">
    <property type="term" value="F:monooxygenase activity"/>
    <property type="evidence" value="ECO:0007669"/>
    <property type="project" value="UniProtKB-KW"/>
</dbReference>
<evidence type="ECO:0000256" key="5">
    <source>
        <dbReference type="ARBA" id="ARBA00023004"/>
    </source>
</evidence>
<dbReference type="CDD" id="cd11065">
    <property type="entry name" value="CYP64-like"/>
    <property type="match status" value="1"/>
</dbReference>
<dbReference type="SUPFAM" id="SSF48264">
    <property type="entry name" value="Cytochrome P450"/>
    <property type="match status" value="1"/>
</dbReference>
<dbReference type="Pfam" id="PF00067">
    <property type="entry name" value="p450"/>
    <property type="match status" value="1"/>
</dbReference>
<evidence type="ECO:0000313" key="10">
    <source>
        <dbReference type="Proteomes" id="UP001194746"/>
    </source>
</evidence>
<dbReference type="GO" id="GO:0005506">
    <property type="term" value="F:iron ion binding"/>
    <property type="evidence" value="ECO:0007669"/>
    <property type="project" value="InterPro"/>
</dbReference>
<evidence type="ECO:0000313" key="9">
    <source>
        <dbReference type="EMBL" id="KAF9891400.1"/>
    </source>
</evidence>
<dbReference type="Proteomes" id="UP001194746">
    <property type="component" value="Unassembled WGS sequence"/>
</dbReference>
<keyword evidence="4 8" id="KW-0560">Oxidoreductase</keyword>
<reference evidence="9" key="1">
    <citation type="journal article" date="2019" name="Beilstein J. Org. Chem.">
        <title>Nanangenines: drimane sesquiterpenoids as the dominant metabolite cohort of a novel Australian fungus, Aspergillus nanangensis.</title>
        <authorList>
            <person name="Lacey H.J."/>
            <person name="Gilchrist C.L.M."/>
            <person name="Crombie A."/>
            <person name="Kalaitzis J.A."/>
            <person name="Vuong D."/>
            <person name="Rutledge P.J."/>
            <person name="Turner P."/>
            <person name="Pitt J.I."/>
            <person name="Lacey E."/>
            <person name="Chooi Y.H."/>
            <person name="Piggott A.M."/>
        </authorList>
    </citation>
    <scope>NUCLEOTIDE SEQUENCE</scope>
    <source>
        <strain evidence="9">MST-FP2251</strain>
    </source>
</reference>
<evidence type="ECO:0000256" key="6">
    <source>
        <dbReference type="ARBA" id="ARBA00023033"/>
    </source>
</evidence>
<dbReference type="InterPro" id="IPR001128">
    <property type="entry name" value="Cyt_P450"/>
</dbReference>
<dbReference type="PANTHER" id="PTHR46300:SF2">
    <property type="entry name" value="CYTOCHROME P450 MONOOXYGENASE ALNH-RELATED"/>
    <property type="match status" value="1"/>
</dbReference>
<evidence type="ECO:0000256" key="7">
    <source>
        <dbReference type="PIRSR" id="PIRSR602401-1"/>
    </source>
</evidence>
<dbReference type="PRINTS" id="PR00385">
    <property type="entry name" value="P450"/>
</dbReference>
<keyword evidence="6 8" id="KW-0503">Monooxygenase</keyword>
<dbReference type="InterPro" id="IPR050364">
    <property type="entry name" value="Cytochrome_P450_fung"/>
</dbReference>